<dbReference type="EMBL" id="JACIBY010000004">
    <property type="protein sequence ID" value="MBB3838552.1"/>
    <property type="molecule type" value="Genomic_DNA"/>
</dbReference>
<feature type="transmembrane region" description="Helical" evidence="1">
    <location>
        <begin position="57"/>
        <end position="82"/>
    </location>
</feature>
<evidence type="ECO:0000313" key="2">
    <source>
        <dbReference type="EMBL" id="MBB3838552.1"/>
    </source>
</evidence>
<gene>
    <name evidence="2" type="ORF">FHS57_002557</name>
</gene>
<proteinExistence type="predicted"/>
<protein>
    <recommendedName>
        <fullName evidence="4">DUF4386 domain-containing protein</fullName>
    </recommendedName>
</protein>
<feature type="transmembrane region" description="Helical" evidence="1">
    <location>
        <begin position="135"/>
        <end position="157"/>
    </location>
</feature>
<dbReference type="InterPro" id="IPR025495">
    <property type="entry name" value="DUF4386"/>
</dbReference>
<organism evidence="2 3">
    <name type="scientific">Runella defluvii</name>
    <dbReference type="NCBI Taxonomy" id="370973"/>
    <lineage>
        <taxon>Bacteria</taxon>
        <taxon>Pseudomonadati</taxon>
        <taxon>Bacteroidota</taxon>
        <taxon>Cytophagia</taxon>
        <taxon>Cytophagales</taxon>
        <taxon>Spirosomataceae</taxon>
        <taxon>Runella</taxon>
    </lineage>
</organism>
<evidence type="ECO:0000256" key="1">
    <source>
        <dbReference type="SAM" id="Phobius"/>
    </source>
</evidence>
<keyword evidence="1" id="KW-0472">Membrane</keyword>
<dbReference type="RefSeq" id="WP_183974081.1">
    <property type="nucleotide sequence ID" value="NZ_JACIBY010000004.1"/>
</dbReference>
<name>A0A7W5ZJQ4_9BACT</name>
<evidence type="ECO:0008006" key="4">
    <source>
        <dbReference type="Google" id="ProtNLM"/>
    </source>
</evidence>
<keyword evidence="1" id="KW-0812">Transmembrane</keyword>
<evidence type="ECO:0000313" key="3">
    <source>
        <dbReference type="Proteomes" id="UP000541352"/>
    </source>
</evidence>
<feature type="transmembrane region" description="Helical" evidence="1">
    <location>
        <begin position="198"/>
        <end position="217"/>
    </location>
</feature>
<dbReference type="Pfam" id="PF14329">
    <property type="entry name" value="DUF4386"/>
    <property type="match status" value="1"/>
</dbReference>
<keyword evidence="1" id="KW-1133">Transmembrane helix</keyword>
<dbReference type="Proteomes" id="UP000541352">
    <property type="component" value="Unassembled WGS sequence"/>
</dbReference>
<accession>A0A7W5ZJQ4</accession>
<keyword evidence="3" id="KW-1185">Reference proteome</keyword>
<dbReference type="AlphaFoldDB" id="A0A7W5ZJQ4"/>
<feature type="transmembrane region" description="Helical" evidence="1">
    <location>
        <begin position="94"/>
        <end position="115"/>
    </location>
</feature>
<reference evidence="2 3" key="1">
    <citation type="submission" date="2020-08" db="EMBL/GenBank/DDBJ databases">
        <title>Genomic Encyclopedia of Type Strains, Phase IV (KMG-IV): sequencing the most valuable type-strain genomes for metagenomic binning, comparative biology and taxonomic classification.</title>
        <authorList>
            <person name="Goeker M."/>
        </authorList>
    </citation>
    <scope>NUCLEOTIDE SEQUENCE [LARGE SCALE GENOMIC DNA]</scope>
    <source>
        <strain evidence="2 3">DSM 17976</strain>
    </source>
</reference>
<sequence length="222" mass="24433">MGVTENRKRSMALLAGSSLILMALLAGVGYGYAFETLYVEGDTWATFQQFHQSPSLVYWVVATFVGILLLDVVVGWALYGFFYSTHSHLSMLAAVLRWVYSLLLGAALLPLLPLLDSARMQKAAEVMAHLEDFLRAWSLGLILFGVHLLVLGYLIVMSPKTPKWLGFLVCFAGICYVGIHAAQQIIADFSVYRKQIETMLSAPMALGELSLAIWLLVRGGKG</sequence>
<feature type="transmembrane region" description="Helical" evidence="1">
    <location>
        <begin position="164"/>
        <end position="186"/>
    </location>
</feature>
<comment type="caution">
    <text evidence="2">The sequence shown here is derived from an EMBL/GenBank/DDBJ whole genome shotgun (WGS) entry which is preliminary data.</text>
</comment>